<dbReference type="AlphaFoldDB" id="A0A8X6K8F8"/>
<dbReference type="EMBL" id="BMAO01010162">
    <property type="protein sequence ID" value="GFQ65266.1"/>
    <property type="molecule type" value="Genomic_DNA"/>
</dbReference>
<reference evidence="1" key="1">
    <citation type="submission" date="2020-07" db="EMBL/GenBank/DDBJ databases">
        <title>Multicomponent nature underlies the extraordinary mechanical properties of spider dragline silk.</title>
        <authorList>
            <person name="Kono N."/>
            <person name="Nakamura H."/>
            <person name="Mori M."/>
            <person name="Yoshida Y."/>
            <person name="Ohtoshi R."/>
            <person name="Malay A.D."/>
            <person name="Moran D.A.P."/>
            <person name="Tomita M."/>
            <person name="Numata K."/>
            <person name="Arakawa K."/>
        </authorList>
    </citation>
    <scope>NUCLEOTIDE SEQUENCE</scope>
</reference>
<proteinExistence type="predicted"/>
<evidence type="ECO:0000313" key="1">
    <source>
        <dbReference type="EMBL" id="GFQ65266.1"/>
    </source>
</evidence>
<organism evidence="1 2">
    <name type="scientific">Trichonephila clavata</name>
    <name type="common">Joro spider</name>
    <name type="synonym">Nephila clavata</name>
    <dbReference type="NCBI Taxonomy" id="2740835"/>
    <lineage>
        <taxon>Eukaryota</taxon>
        <taxon>Metazoa</taxon>
        <taxon>Ecdysozoa</taxon>
        <taxon>Arthropoda</taxon>
        <taxon>Chelicerata</taxon>
        <taxon>Arachnida</taxon>
        <taxon>Araneae</taxon>
        <taxon>Araneomorphae</taxon>
        <taxon>Entelegynae</taxon>
        <taxon>Araneoidea</taxon>
        <taxon>Nephilidae</taxon>
        <taxon>Trichonephila</taxon>
    </lineage>
</organism>
<dbReference type="Proteomes" id="UP000887116">
    <property type="component" value="Unassembled WGS sequence"/>
</dbReference>
<accession>A0A8X6K8F8</accession>
<dbReference type="OrthoDB" id="9979538at2759"/>
<keyword evidence="2" id="KW-1185">Reference proteome</keyword>
<comment type="caution">
    <text evidence="1">The sequence shown here is derived from an EMBL/GenBank/DDBJ whole genome shotgun (WGS) entry which is preliminary data.</text>
</comment>
<protein>
    <submittedName>
        <fullName evidence="1">DUF4817 domain-containing protein</fullName>
    </submittedName>
</protein>
<sequence length="118" mass="13222">MLRLFALFSFNITPGRNGLIVKASGMVSLPDRTLLVQLFCKNGESTVVCATLQRFNMVQKRPISLNGIRNFVRWFEETGSLQDCLRSGRSSLSGNRVHVQDSVMKDLRVSFGKDINGK</sequence>
<gene>
    <name evidence="1" type="primary">X975_11439</name>
    <name evidence="1" type="ORF">TNCT_378591</name>
</gene>
<evidence type="ECO:0000313" key="2">
    <source>
        <dbReference type="Proteomes" id="UP000887116"/>
    </source>
</evidence>
<name>A0A8X6K8F8_TRICU</name>